<sequence length="99" mass="10634">MDYMVVALTLWVLSLPQYLHGLHHSTDSSNIGHGDLCGCVAIFHGQQRNRSLCLSHCHVPPPPSPLPPPPPLCGEAGASSSSCPSAFGRCELLQTCRHH</sequence>
<dbReference type="EMBL" id="HBJA01085885">
    <property type="protein sequence ID" value="CAE0818753.1"/>
    <property type="molecule type" value="Transcribed_RNA"/>
</dbReference>
<proteinExistence type="predicted"/>
<accession>A0A7S4LBN8</accession>
<protein>
    <recommendedName>
        <fullName evidence="3">Secreted protein</fullName>
    </recommendedName>
</protein>
<dbReference type="AlphaFoldDB" id="A0A7S4LBN8"/>
<evidence type="ECO:0008006" key="3">
    <source>
        <dbReference type="Google" id="ProtNLM"/>
    </source>
</evidence>
<feature type="signal peptide" evidence="1">
    <location>
        <begin position="1"/>
        <end position="21"/>
    </location>
</feature>
<organism evidence="2">
    <name type="scientific">Eutreptiella gymnastica</name>
    <dbReference type="NCBI Taxonomy" id="73025"/>
    <lineage>
        <taxon>Eukaryota</taxon>
        <taxon>Discoba</taxon>
        <taxon>Euglenozoa</taxon>
        <taxon>Euglenida</taxon>
        <taxon>Spirocuta</taxon>
        <taxon>Euglenophyceae</taxon>
        <taxon>Eutreptiales</taxon>
        <taxon>Eutreptiaceae</taxon>
        <taxon>Eutreptiella</taxon>
    </lineage>
</organism>
<reference evidence="2" key="1">
    <citation type="submission" date="2021-01" db="EMBL/GenBank/DDBJ databases">
        <authorList>
            <person name="Corre E."/>
            <person name="Pelletier E."/>
            <person name="Niang G."/>
            <person name="Scheremetjew M."/>
            <person name="Finn R."/>
            <person name="Kale V."/>
            <person name="Holt S."/>
            <person name="Cochrane G."/>
            <person name="Meng A."/>
            <person name="Brown T."/>
            <person name="Cohen L."/>
        </authorList>
    </citation>
    <scope>NUCLEOTIDE SEQUENCE</scope>
    <source>
        <strain evidence="2">CCMP1594</strain>
    </source>
</reference>
<name>A0A7S4LBN8_9EUGL</name>
<gene>
    <name evidence="2" type="ORF">EGYM00163_LOCUS29921</name>
</gene>
<keyword evidence="1" id="KW-0732">Signal</keyword>
<evidence type="ECO:0000313" key="2">
    <source>
        <dbReference type="EMBL" id="CAE0818753.1"/>
    </source>
</evidence>
<feature type="chain" id="PRO_5031203099" description="Secreted protein" evidence="1">
    <location>
        <begin position="22"/>
        <end position="99"/>
    </location>
</feature>
<evidence type="ECO:0000256" key="1">
    <source>
        <dbReference type="SAM" id="SignalP"/>
    </source>
</evidence>